<dbReference type="Proteomes" id="UP001590951">
    <property type="component" value="Unassembled WGS sequence"/>
</dbReference>
<name>A0ABR4B227_9LECA</name>
<gene>
    <name evidence="1" type="ORF">ABVK25_008521</name>
</gene>
<keyword evidence="2" id="KW-1185">Reference proteome</keyword>
<comment type="caution">
    <text evidence="1">The sequence shown here is derived from an EMBL/GenBank/DDBJ whole genome shotgun (WGS) entry which is preliminary data.</text>
</comment>
<dbReference type="EMBL" id="JBHFEH010000037">
    <property type="protein sequence ID" value="KAL2051272.1"/>
    <property type="molecule type" value="Genomic_DNA"/>
</dbReference>
<organism evidence="1 2">
    <name type="scientific">Lepraria finkii</name>
    <dbReference type="NCBI Taxonomy" id="1340010"/>
    <lineage>
        <taxon>Eukaryota</taxon>
        <taxon>Fungi</taxon>
        <taxon>Dikarya</taxon>
        <taxon>Ascomycota</taxon>
        <taxon>Pezizomycotina</taxon>
        <taxon>Lecanoromycetes</taxon>
        <taxon>OSLEUM clade</taxon>
        <taxon>Lecanoromycetidae</taxon>
        <taxon>Lecanorales</taxon>
        <taxon>Lecanorineae</taxon>
        <taxon>Stereocaulaceae</taxon>
        <taxon>Lepraria</taxon>
    </lineage>
</organism>
<proteinExistence type="predicted"/>
<evidence type="ECO:0000313" key="1">
    <source>
        <dbReference type="EMBL" id="KAL2051272.1"/>
    </source>
</evidence>
<reference evidence="1 2" key="1">
    <citation type="submission" date="2024-09" db="EMBL/GenBank/DDBJ databases">
        <title>Rethinking Asexuality: The Enigmatic Case of Functional Sexual Genes in Lepraria (Stereocaulaceae).</title>
        <authorList>
            <person name="Doellman M."/>
            <person name="Sun Y."/>
            <person name="Barcenas-Pena A."/>
            <person name="Lumbsch H.T."/>
            <person name="Grewe F."/>
        </authorList>
    </citation>
    <scope>NUCLEOTIDE SEQUENCE [LARGE SCALE GENOMIC DNA]</scope>
    <source>
        <strain evidence="1 2">Grewe 0041</strain>
    </source>
</reference>
<accession>A0ABR4B227</accession>
<evidence type="ECO:0000313" key="2">
    <source>
        <dbReference type="Proteomes" id="UP001590951"/>
    </source>
</evidence>
<protein>
    <submittedName>
        <fullName evidence="1">Uncharacterized protein</fullName>
    </submittedName>
</protein>
<sequence length="90" mass="10528">MQDGLSEYKRCYRTWAVSQSYRGKHQMINKKSAPSNWDDLVKDTRKIYEETDQDAIAKFEKCLPADLAYLFQALVRCRSYIPSRSLIDDG</sequence>